<proteinExistence type="predicted"/>
<dbReference type="Proteomes" id="UP001501442">
    <property type="component" value="Unassembled WGS sequence"/>
</dbReference>
<feature type="domain" description="GH10" evidence="4">
    <location>
        <begin position="1"/>
        <end position="43"/>
    </location>
</feature>
<dbReference type="InterPro" id="IPR001000">
    <property type="entry name" value="GH10_dom"/>
</dbReference>
<organism evidence="5 6">
    <name type="scientific">Actinoallomurus vinaceus</name>
    <dbReference type="NCBI Taxonomy" id="1080074"/>
    <lineage>
        <taxon>Bacteria</taxon>
        <taxon>Bacillati</taxon>
        <taxon>Actinomycetota</taxon>
        <taxon>Actinomycetes</taxon>
        <taxon>Streptosporangiales</taxon>
        <taxon>Thermomonosporaceae</taxon>
        <taxon>Actinoallomurus</taxon>
    </lineage>
</organism>
<accession>A0ABP8U907</accession>
<dbReference type="EMBL" id="BAABHK010000002">
    <property type="protein sequence ID" value="GAA4623410.1"/>
    <property type="molecule type" value="Genomic_DNA"/>
</dbReference>
<dbReference type="Gene3D" id="3.20.20.80">
    <property type="entry name" value="Glycosidases"/>
    <property type="match status" value="1"/>
</dbReference>
<dbReference type="Pfam" id="PF00331">
    <property type="entry name" value="Glyco_hydro_10"/>
    <property type="match status" value="1"/>
</dbReference>
<keyword evidence="1" id="KW-0378">Hydrolase</keyword>
<keyword evidence="2" id="KW-0119">Carbohydrate metabolism</keyword>
<protein>
    <recommendedName>
        <fullName evidence="4">GH10 domain-containing protein</fullName>
    </recommendedName>
</protein>
<name>A0ABP8U907_9ACTN</name>
<evidence type="ECO:0000256" key="3">
    <source>
        <dbReference type="ARBA" id="ARBA00023326"/>
    </source>
</evidence>
<reference evidence="6" key="1">
    <citation type="journal article" date="2019" name="Int. J. Syst. Evol. Microbiol.">
        <title>The Global Catalogue of Microorganisms (GCM) 10K type strain sequencing project: providing services to taxonomists for standard genome sequencing and annotation.</title>
        <authorList>
            <consortium name="The Broad Institute Genomics Platform"/>
            <consortium name="The Broad Institute Genome Sequencing Center for Infectious Disease"/>
            <person name="Wu L."/>
            <person name="Ma J."/>
        </authorList>
    </citation>
    <scope>NUCLEOTIDE SEQUENCE [LARGE SCALE GENOMIC DNA]</scope>
    <source>
        <strain evidence="6">JCM 17939</strain>
    </source>
</reference>
<comment type="caution">
    <text evidence="5">The sequence shown here is derived from an EMBL/GenBank/DDBJ whole genome shotgun (WGS) entry which is preliminary data.</text>
</comment>
<evidence type="ECO:0000256" key="2">
    <source>
        <dbReference type="ARBA" id="ARBA00023277"/>
    </source>
</evidence>
<evidence type="ECO:0000313" key="5">
    <source>
        <dbReference type="EMBL" id="GAA4623410.1"/>
    </source>
</evidence>
<keyword evidence="3" id="KW-0624">Polysaccharide degradation</keyword>
<dbReference type="PROSITE" id="PS51760">
    <property type="entry name" value="GH10_2"/>
    <property type="match status" value="1"/>
</dbReference>
<keyword evidence="6" id="KW-1185">Reference proteome</keyword>
<evidence type="ECO:0000259" key="4">
    <source>
        <dbReference type="PROSITE" id="PS51760"/>
    </source>
</evidence>
<evidence type="ECO:0000256" key="1">
    <source>
        <dbReference type="ARBA" id="ARBA00022801"/>
    </source>
</evidence>
<dbReference type="SUPFAM" id="SSF51445">
    <property type="entry name" value="(Trans)glycosidases"/>
    <property type="match status" value="1"/>
</dbReference>
<evidence type="ECO:0000313" key="6">
    <source>
        <dbReference type="Proteomes" id="UP001501442"/>
    </source>
</evidence>
<dbReference type="InterPro" id="IPR017853">
    <property type="entry name" value="GH"/>
</dbReference>
<gene>
    <name evidence="5" type="ORF">GCM10023196_019490</name>
</gene>
<sequence>MSRCTSITTWGVTDKYSWRSGSTPLLFDGNYAKKQAYYSVISALGG</sequence>